<dbReference type="KEGG" id="san:gbs1368"/>
<dbReference type="AlphaFoldDB" id="Q8E4N3"/>
<reference evidence="1" key="1">
    <citation type="journal article" date="2002" name="Mol. Microbiol.">
        <title>Genome sequence of Streptococcus agalactiae, a pathogen causing invasive neonatal disease.</title>
        <authorList>
            <person name="Glaser P."/>
            <person name="Rusniok C."/>
            <person name="Buchrieser C."/>
            <person name="Chevalier F."/>
            <person name="Frangeul L."/>
            <person name="Msadek T."/>
            <person name="Zouine M."/>
            <person name="Couve E."/>
            <person name="Lalioui L."/>
            <person name="Poyart C."/>
            <person name="Trieu-Cuot P."/>
            <person name="Kunst F."/>
        </authorList>
    </citation>
    <scope>NUCLEOTIDE SEQUENCE [LARGE SCALE GENOMIC DNA]</scope>
    <source>
        <strain evidence="1">NEM316</strain>
    </source>
</reference>
<proteinExistence type="predicted"/>
<evidence type="ECO:0008006" key="2">
    <source>
        <dbReference type="Google" id="ProtNLM"/>
    </source>
</evidence>
<gene>
    <name evidence="1" type="ordered locus">gbs1368</name>
</gene>
<sequence length="128" mass="15208">MLEIYLGKNTKRNQRLLTFLDSYEIAYTCKESGDINREVLQSLFSKTSDCFDLLSPSFLRFKRQNQMTLSELMNLVLRNPDQNIRLPLVIDKDKVYPDMGVEEARVFIPRRLKVTFFRDSLFCDKEQR</sequence>
<dbReference type="Proteomes" id="UP000000823">
    <property type="component" value="Chromosome"/>
</dbReference>
<protein>
    <recommendedName>
        <fullName evidence="2">Arsenate reductase</fullName>
    </recommendedName>
</protein>
<evidence type="ECO:0000313" key="1">
    <source>
        <dbReference type="EMBL" id="CAD47027.1"/>
    </source>
</evidence>
<dbReference type="RefSeq" id="WP_000890149.1">
    <property type="nucleotide sequence ID" value="NC_004368.1"/>
</dbReference>
<name>Q8E4N3_STRA3</name>
<dbReference type="EMBL" id="AL766850">
    <property type="protein sequence ID" value="CAD47027.1"/>
    <property type="molecule type" value="Genomic_DNA"/>
</dbReference>
<accession>Q8E4N3</accession>
<dbReference type="HOGENOM" id="CLU_161422_0_0_9"/>
<dbReference type="Gene3D" id="3.40.30.10">
    <property type="entry name" value="Glutaredoxin"/>
    <property type="match status" value="1"/>
</dbReference>
<organism evidence="1">
    <name type="scientific">Streptococcus agalactiae serotype III (strain NEM316)</name>
    <dbReference type="NCBI Taxonomy" id="211110"/>
    <lineage>
        <taxon>Bacteria</taxon>
        <taxon>Bacillati</taxon>
        <taxon>Bacillota</taxon>
        <taxon>Bacilli</taxon>
        <taxon>Lactobacillales</taxon>
        <taxon>Streptococcaceae</taxon>
        <taxon>Streptococcus</taxon>
    </lineage>
</organism>